<evidence type="ECO:0000256" key="1">
    <source>
        <dbReference type="ARBA" id="ARBA00004613"/>
    </source>
</evidence>
<feature type="chain" id="PRO_5036450588" evidence="6">
    <location>
        <begin position="23"/>
        <end position="141"/>
    </location>
</feature>
<protein>
    <submittedName>
        <fullName evidence="7">Plant self-incompatibility S1</fullName>
    </submittedName>
</protein>
<dbReference type="GO" id="GO:0060320">
    <property type="term" value="P:rejection of self pollen"/>
    <property type="evidence" value="ECO:0007669"/>
    <property type="project" value="UniProtKB-KW"/>
</dbReference>
<evidence type="ECO:0000313" key="8">
    <source>
        <dbReference type="Proteomes" id="UP000694240"/>
    </source>
</evidence>
<dbReference type="Proteomes" id="UP000694240">
    <property type="component" value="Chromosome 8"/>
</dbReference>
<name>A0A8T2B0R9_9BRAS</name>
<comment type="caution">
    <text evidence="7">The sequence shown here is derived from an EMBL/GenBank/DDBJ whole genome shotgun (WGS) entry which is preliminary data.</text>
</comment>
<dbReference type="EMBL" id="JAEFBK010000008">
    <property type="protein sequence ID" value="KAG7579192.1"/>
    <property type="molecule type" value="Genomic_DNA"/>
</dbReference>
<sequence>MNHFIGLMVIIIMNAWLNEACAYNQIEVINNLPPGTILYVHCRSKNPNADFRVVQLRNATVSRKFLFEEGIVYYKKREIYCRLSYKDTFENYYDIPVRRAEARYRCGQLRRWIAKRDGIYFTKNHDKPPGFVFPWLVKLPN</sequence>
<evidence type="ECO:0000313" key="7">
    <source>
        <dbReference type="EMBL" id="KAG7579192.1"/>
    </source>
</evidence>
<evidence type="ECO:0000256" key="3">
    <source>
        <dbReference type="ARBA" id="ARBA00022471"/>
    </source>
</evidence>
<comment type="similarity">
    <text evidence="2">Belongs to the plant self-incompatibility (S1) protein family.</text>
</comment>
<keyword evidence="8" id="KW-1185">Reference proteome</keyword>
<dbReference type="GO" id="GO:0005576">
    <property type="term" value="C:extracellular region"/>
    <property type="evidence" value="ECO:0007669"/>
    <property type="project" value="UniProtKB-SubCell"/>
</dbReference>
<reference evidence="7 8" key="1">
    <citation type="submission" date="2020-12" db="EMBL/GenBank/DDBJ databases">
        <title>Concerted genomic and epigenomic changes stabilize Arabidopsis allopolyploids.</title>
        <authorList>
            <person name="Chen Z."/>
        </authorList>
    </citation>
    <scope>NUCLEOTIDE SEQUENCE [LARGE SCALE GENOMIC DNA]</scope>
    <source>
        <strain evidence="7">Allo738</strain>
        <tissue evidence="7">Leaf</tissue>
    </source>
</reference>
<keyword evidence="4" id="KW-0964">Secreted</keyword>
<comment type="subcellular location">
    <subcellularLocation>
        <location evidence="1">Secreted</location>
    </subcellularLocation>
</comment>
<evidence type="ECO:0000256" key="2">
    <source>
        <dbReference type="ARBA" id="ARBA00005581"/>
    </source>
</evidence>
<dbReference type="AlphaFoldDB" id="A0A8T2B0R9"/>
<keyword evidence="5 6" id="KW-0732">Signal</keyword>
<dbReference type="InterPro" id="IPR010264">
    <property type="entry name" value="Self-incomp_S1"/>
</dbReference>
<accession>A0A8T2B0R9</accession>
<organism evidence="7 8">
    <name type="scientific">Arabidopsis thaliana x Arabidopsis arenosa</name>
    <dbReference type="NCBI Taxonomy" id="1240361"/>
    <lineage>
        <taxon>Eukaryota</taxon>
        <taxon>Viridiplantae</taxon>
        <taxon>Streptophyta</taxon>
        <taxon>Embryophyta</taxon>
        <taxon>Tracheophyta</taxon>
        <taxon>Spermatophyta</taxon>
        <taxon>Magnoliopsida</taxon>
        <taxon>eudicotyledons</taxon>
        <taxon>Gunneridae</taxon>
        <taxon>Pentapetalae</taxon>
        <taxon>rosids</taxon>
        <taxon>malvids</taxon>
        <taxon>Brassicales</taxon>
        <taxon>Brassicaceae</taxon>
        <taxon>Camelineae</taxon>
        <taxon>Arabidopsis</taxon>
    </lineage>
</organism>
<gene>
    <name evidence="7" type="ORF">ISN45_Aa03g033520</name>
</gene>
<evidence type="ECO:0000256" key="5">
    <source>
        <dbReference type="ARBA" id="ARBA00022729"/>
    </source>
</evidence>
<dbReference type="Pfam" id="PF05938">
    <property type="entry name" value="Self-incomp_S1"/>
    <property type="match status" value="1"/>
</dbReference>
<feature type="signal peptide" evidence="6">
    <location>
        <begin position="1"/>
        <end position="22"/>
    </location>
</feature>
<keyword evidence="3" id="KW-0713">Self-incompatibility</keyword>
<proteinExistence type="inferred from homology"/>
<evidence type="ECO:0000256" key="6">
    <source>
        <dbReference type="SAM" id="SignalP"/>
    </source>
</evidence>
<evidence type="ECO:0000256" key="4">
    <source>
        <dbReference type="ARBA" id="ARBA00022525"/>
    </source>
</evidence>